<evidence type="ECO:0000256" key="5">
    <source>
        <dbReference type="ARBA" id="ARBA00022475"/>
    </source>
</evidence>
<dbReference type="PANTHER" id="PTHR31503">
    <property type="entry name" value="VACUOLAR CALCIUM ION TRANSPORTER"/>
    <property type="match status" value="1"/>
</dbReference>
<evidence type="ECO:0000256" key="13">
    <source>
        <dbReference type="ARBA" id="ARBA00023053"/>
    </source>
</evidence>
<evidence type="ECO:0000256" key="14">
    <source>
        <dbReference type="ARBA" id="ARBA00023065"/>
    </source>
</evidence>
<comment type="similarity">
    <text evidence="2">Belongs to the Ca(2+):cation antiporter (CaCA) (TC 2.A.19) family.</text>
</comment>
<feature type="transmembrane region" description="Helical" evidence="17">
    <location>
        <begin position="702"/>
        <end position="719"/>
    </location>
</feature>
<dbReference type="InterPro" id="IPR004837">
    <property type="entry name" value="NaCa_Exmemb"/>
</dbReference>
<dbReference type="Pfam" id="PF13499">
    <property type="entry name" value="EF-hand_7"/>
    <property type="match status" value="3"/>
</dbReference>
<keyword evidence="9" id="KW-0677">Repeat</keyword>
<gene>
    <name evidence="20" type="ORF">DVH24_003742</name>
</gene>
<proteinExistence type="inferred from homology"/>
<feature type="transmembrane region" description="Helical" evidence="17">
    <location>
        <begin position="1065"/>
        <end position="1086"/>
    </location>
</feature>
<dbReference type="InterPro" id="IPR004713">
    <property type="entry name" value="CaH_exchang"/>
</dbReference>
<keyword evidence="21" id="KW-1185">Reference proteome</keyword>
<feature type="signal peptide" evidence="18">
    <location>
        <begin position="1"/>
        <end position="24"/>
    </location>
</feature>
<comment type="subcellular location">
    <subcellularLocation>
        <location evidence="1">Cell membrane</location>
        <topology evidence="1">Multi-pass membrane protein</topology>
    </subcellularLocation>
</comment>
<feature type="domain" description="EF-hand" evidence="19">
    <location>
        <begin position="315"/>
        <end position="350"/>
    </location>
</feature>
<evidence type="ECO:0000256" key="16">
    <source>
        <dbReference type="ARBA" id="ARBA00023201"/>
    </source>
</evidence>
<feature type="transmembrane region" description="Helical" evidence="17">
    <location>
        <begin position="1391"/>
        <end position="1411"/>
    </location>
</feature>
<dbReference type="InterPro" id="IPR044880">
    <property type="entry name" value="NCX_ion-bd_dom_sf"/>
</dbReference>
<dbReference type="PROSITE" id="PS00018">
    <property type="entry name" value="EF_HAND_1"/>
    <property type="match status" value="5"/>
</dbReference>
<accession>A0A498IM51</accession>
<comment type="caution">
    <text evidence="20">The sequence shown here is derived from an EMBL/GenBank/DDBJ whole genome shotgun (WGS) entry which is preliminary data.</text>
</comment>
<feature type="transmembrane region" description="Helical" evidence="17">
    <location>
        <begin position="638"/>
        <end position="664"/>
    </location>
</feature>
<dbReference type="GO" id="GO:0005774">
    <property type="term" value="C:vacuolar membrane"/>
    <property type="evidence" value="ECO:0007669"/>
    <property type="project" value="UniProtKB-ARBA"/>
</dbReference>
<keyword evidence="7 17" id="KW-0812">Transmembrane</keyword>
<feature type="transmembrane region" description="Helical" evidence="17">
    <location>
        <begin position="1417"/>
        <end position="1437"/>
    </location>
</feature>
<keyword evidence="11 17" id="KW-1133">Transmembrane helix</keyword>
<keyword evidence="13" id="KW-0915">Sodium</keyword>
<dbReference type="GO" id="GO:0005886">
    <property type="term" value="C:plasma membrane"/>
    <property type="evidence" value="ECO:0007669"/>
    <property type="project" value="UniProtKB-SubCell"/>
</dbReference>
<keyword evidence="8" id="KW-0479">Metal-binding</keyword>
<evidence type="ECO:0000256" key="4">
    <source>
        <dbReference type="ARBA" id="ARBA00022449"/>
    </source>
</evidence>
<keyword evidence="5" id="KW-1003">Cell membrane</keyword>
<sequence>MSNITKTANWVVLVLLVITVKVSGRSFGLNTRSTSSSQLVSDGTDHAYQNQSSCSLLLLKGVENIDSTESSCEQLYGFLPCSDSVFGHVFLMVVYEYLLFHGESYLAAGGEQIFKILGPGVFGACAFHVIGALPESLLLLASGFFNSKEVAQEYVYTGVGLLAGSSILSLTILWGTCVIVSSQQFSDNQSSKASNESDSSLLSWKRLPASLTDCGITTDLETSSLAKIMICSVVPFLIMQMAKIFPSSSGERIAILTALSVSVVFLLLYFIYQIFRPWVQKRRLEFVKHGHLISSILQHVQKHALARVLTVKGAPNIPAIRRLFEEVDEDGDNYISLTEVKELLREIKFISTEDDTDKGTAEVMKQFDLDHDGKINKDEFINGFTKWIEEIKSVHKQNTERSLENIYEVFQPWIENRRREREMKKNLMSEVLRHVQSNSLGSIVTNDGMPDIPNIRRLFEKIDLDGNNYISQSELRKLIGDIKFGKIPGDVDESVVKLIEELDTSGDQLISEEEFVTGLTKWINKSNDQAPPSLESEDDIYQRTWDETDKLVDEEYSSGGAVDKSKWAWMKAITYLVLGFVVLAVLAEPLIDSVQDFSTAASIPSFFVSFVLVPLATNARQATSAIKAASRKTPRTTSLTFSEIYGGVFMNNVLGFSVLLAIIYAREMAWDFSAEVLVVLIVCTVMGLIASFVSTFSLWTSFLAYLLYPISLLLVYILNDVLPQMIFTFTAFAITSRGSATPQTPANLLPLQIFKPFNDMSPLGYDLVLLKKRSIPAFVMVEVWWSLLAAIPAVVAGQAFRVKKRRGEEQRLKSARGREKSSDEIFVCERVCTSKRMLKKVGAFSKDPIPDTCVTVCGVSELDACADACARTVCVNQHQAHGGRVLLSDFIHSTSPGLISDGVHHRSHSFAPYLALNNSFSAADSTCDQTYGFLPCTTTVIGNLFLILVYGYLMYSAATYLSNGSELLLEILGPGIIGGLFLPILGALPDAMLILVSGLSGTTETAQSQVSVGMGLLAGSTVMLISVIWGSCVFVGKCDIEGSVAIDNRDTKGFSITGSGVSTDIWTTYAAMIMIVSVIPFLIVQLPQLLDSTSARRLAVLISLIVSVVLLLSYCIYQVFQPWIQRRKIAYAKHKHVISGVLQQLKKRALGKLLNDEGEPDEEIIKKLFDTIDVDRNGFLSASELKALIVGIKFDEIQFDNDDAVAKLMTDFDTSCDSQISFTEFCAGISKWLNEAKRHGDTSTDSGNHTMKFLTDFHERTKEEHALLGANGQSDEVDEGVENVKRTSIKAGLMLLGGTLIAAAFADPLVDAVDDFSDATSIPTFFISFIALPLATNSSESVSAIIFASRKKIRTASLTFSELYGAVTMNNLLCLAVFLALVYVRGLTWDFSAEVLVILIVCIVMGLLGSFRTVFPLWTSSIAFLLYPFSLALVYVLDYLAVL</sequence>
<evidence type="ECO:0000259" key="19">
    <source>
        <dbReference type="PROSITE" id="PS50222"/>
    </source>
</evidence>
<feature type="transmembrane region" description="Helical" evidence="17">
    <location>
        <begin position="1098"/>
        <end position="1120"/>
    </location>
</feature>
<feature type="transmembrane region" description="Helical" evidence="17">
    <location>
        <begin position="597"/>
        <end position="617"/>
    </location>
</feature>
<feature type="domain" description="EF-hand" evidence="19">
    <location>
        <begin position="450"/>
        <end position="485"/>
    </location>
</feature>
<evidence type="ECO:0000313" key="21">
    <source>
        <dbReference type="Proteomes" id="UP000290289"/>
    </source>
</evidence>
<feature type="transmembrane region" description="Helical" evidence="17">
    <location>
        <begin position="775"/>
        <end position="796"/>
    </location>
</feature>
<feature type="domain" description="EF-hand" evidence="19">
    <location>
        <begin position="355"/>
        <end position="390"/>
    </location>
</feature>
<feature type="transmembrane region" description="Helical" evidence="17">
    <location>
        <begin position="676"/>
        <end position="695"/>
    </location>
</feature>
<dbReference type="GO" id="GO:0006814">
    <property type="term" value="P:sodium ion transport"/>
    <property type="evidence" value="ECO:0007669"/>
    <property type="project" value="UniProtKB-KW"/>
</dbReference>
<feature type="transmembrane region" description="Helical" evidence="17">
    <location>
        <begin position="254"/>
        <end position="275"/>
    </location>
</feature>
<dbReference type="GO" id="GO:0006874">
    <property type="term" value="P:intracellular calcium ion homeostasis"/>
    <property type="evidence" value="ECO:0007669"/>
    <property type="project" value="TreeGrafter"/>
</dbReference>
<dbReference type="GO" id="GO:0015369">
    <property type="term" value="F:calcium:proton antiporter activity"/>
    <property type="evidence" value="ECO:0007669"/>
    <property type="project" value="UniProtKB-ARBA"/>
</dbReference>
<feature type="chain" id="PRO_5019847908" description="EF-hand domain-containing protein" evidence="18">
    <location>
        <begin position="25"/>
        <end position="1443"/>
    </location>
</feature>
<dbReference type="SMART" id="SM00054">
    <property type="entry name" value="EFh"/>
    <property type="match status" value="6"/>
</dbReference>
<feature type="domain" description="EF-hand" evidence="19">
    <location>
        <begin position="1200"/>
        <end position="1235"/>
    </location>
</feature>
<organism evidence="20 21">
    <name type="scientific">Malus domestica</name>
    <name type="common">Apple</name>
    <name type="synonym">Pyrus malus</name>
    <dbReference type="NCBI Taxonomy" id="3750"/>
    <lineage>
        <taxon>Eukaryota</taxon>
        <taxon>Viridiplantae</taxon>
        <taxon>Streptophyta</taxon>
        <taxon>Embryophyta</taxon>
        <taxon>Tracheophyta</taxon>
        <taxon>Spermatophyta</taxon>
        <taxon>Magnoliopsida</taxon>
        <taxon>eudicotyledons</taxon>
        <taxon>Gunneridae</taxon>
        <taxon>Pentapetalae</taxon>
        <taxon>rosids</taxon>
        <taxon>fabids</taxon>
        <taxon>Rosales</taxon>
        <taxon>Rosaceae</taxon>
        <taxon>Amygdaloideae</taxon>
        <taxon>Maleae</taxon>
        <taxon>Malus</taxon>
    </lineage>
</organism>
<feature type="transmembrane region" description="Helical" evidence="17">
    <location>
        <begin position="1363"/>
        <end position="1384"/>
    </location>
</feature>
<evidence type="ECO:0000256" key="10">
    <source>
        <dbReference type="ARBA" id="ARBA00022837"/>
    </source>
</evidence>
<keyword evidence="14" id="KW-0406">Ion transport</keyword>
<feature type="transmembrane region" description="Helical" evidence="17">
    <location>
        <begin position="154"/>
        <end position="180"/>
    </location>
</feature>
<evidence type="ECO:0000256" key="2">
    <source>
        <dbReference type="ARBA" id="ARBA00008170"/>
    </source>
</evidence>
<keyword evidence="10" id="KW-0106">Calcium</keyword>
<evidence type="ECO:0000256" key="12">
    <source>
        <dbReference type="ARBA" id="ARBA00023016"/>
    </source>
</evidence>
<dbReference type="Gene3D" id="1.20.1420.30">
    <property type="entry name" value="NCX, central ion-binding region"/>
    <property type="match status" value="1"/>
</dbReference>
<dbReference type="InterPro" id="IPR002048">
    <property type="entry name" value="EF_hand_dom"/>
</dbReference>
<dbReference type="InterPro" id="IPR011992">
    <property type="entry name" value="EF-hand-dom_pair"/>
</dbReference>
<evidence type="ECO:0000256" key="8">
    <source>
        <dbReference type="ARBA" id="ARBA00022723"/>
    </source>
</evidence>
<protein>
    <recommendedName>
        <fullName evidence="19">EF-hand domain-containing protein</fullName>
    </recommendedName>
</protein>
<dbReference type="SUPFAM" id="SSF47473">
    <property type="entry name" value="EF-hand"/>
    <property type="match status" value="2"/>
</dbReference>
<dbReference type="PROSITE" id="PS50222">
    <property type="entry name" value="EF_HAND_2"/>
    <property type="match status" value="6"/>
</dbReference>
<evidence type="ECO:0000256" key="18">
    <source>
        <dbReference type="SAM" id="SignalP"/>
    </source>
</evidence>
<evidence type="ECO:0000256" key="3">
    <source>
        <dbReference type="ARBA" id="ARBA00022448"/>
    </source>
</evidence>
<evidence type="ECO:0000256" key="9">
    <source>
        <dbReference type="ARBA" id="ARBA00022737"/>
    </source>
</evidence>
<keyword evidence="3" id="KW-0813">Transport</keyword>
<feature type="transmembrane region" description="Helical" evidence="17">
    <location>
        <begin position="975"/>
        <end position="998"/>
    </location>
</feature>
<dbReference type="FunFam" id="1.20.1420.30:FF:000019">
    <property type="entry name" value="Sodium/calcium exchanger NCL2"/>
    <property type="match status" value="1"/>
</dbReference>
<dbReference type="EMBL" id="RDQH01000337">
    <property type="protein sequence ID" value="RXH83244.1"/>
    <property type="molecule type" value="Genomic_DNA"/>
</dbReference>
<evidence type="ECO:0000256" key="15">
    <source>
        <dbReference type="ARBA" id="ARBA00023136"/>
    </source>
</evidence>
<feature type="domain" description="EF-hand" evidence="19">
    <location>
        <begin position="490"/>
        <end position="525"/>
    </location>
</feature>
<keyword evidence="12" id="KW-0346">Stress response</keyword>
<dbReference type="Gene3D" id="1.10.238.10">
    <property type="entry name" value="EF-hand"/>
    <property type="match status" value="3"/>
</dbReference>
<keyword evidence="15 17" id="KW-0472">Membrane</keyword>
<name>A0A498IM51_MALDO</name>
<keyword evidence="16" id="KW-0739">Sodium transport</keyword>
<evidence type="ECO:0000256" key="7">
    <source>
        <dbReference type="ARBA" id="ARBA00022692"/>
    </source>
</evidence>
<dbReference type="Proteomes" id="UP000290289">
    <property type="component" value="Chromosome 11"/>
</dbReference>
<dbReference type="InterPro" id="IPR018247">
    <property type="entry name" value="EF_Hand_1_Ca_BS"/>
</dbReference>
<dbReference type="GO" id="GO:0005509">
    <property type="term" value="F:calcium ion binding"/>
    <property type="evidence" value="ECO:0007669"/>
    <property type="project" value="InterPro"/>
</dbReference>
<evidence type="ECO:0000256" key="1">
    <source>
        <dbReference type="ARBA" id="ARBA00004651"/>
    </source>
</evidence>
<keyword evidence="4" id="KW-0050">Antiport</keyword>
<dbReference type="CDD" id="cd00051">
    <property type="entry name" value="EFh"/>
    <property type="match status" value="3"/>
</dbReference>
<keyword evidence="6" id="KW-0109">Calcium transport</keyword>
<evidence type="ECO:0000256" key="17">
    <source>
        <dbReference type="SAM" id="Phobius"/>
    </source>
</evidence>
<dbReference type="PANTHER" id="PTHR31503:SF36">
    <property type="entry name" value="SODIUM_CALCIUM EXCHANGER MEMBRANE REGION DOMAIN-CONTAINING PROTEIN"/>
    <property type="match status" value="1"/>
</dbReference>
<evidence type="ECO:0000256" key="6">
    <source>
        <dbReference type="ARBA" id="ARBA00022568"/>
    </source>
</evidence>
<feature type="domain" description="EF-hand" evidence="19">
    <location>
        <begin position="1160"/>
        <end position="1195"/>
    </location>
</feature>
<reference evidence="20 21" key="1">
    <citation type="submission" date="2018-10" db="EMBL/GenBank/DDBJ databases">
        <title>A high-quality apple genome assembly.</title>
        <authorList>
            <person name="Hu J."/>
        </authorList>
    </citation>
    <scope>NUCLEOTIDE SEQUENCE [LARGE SCALE GENOMIC DNA]</scope>
    <source>
        <strain evidence="21">cv. HFTH1</strain>
        <tissue evidence="20">Young leaf</tissue>
    </source>
</reference>
<feature type="transmembrane region" description="Helical" evidence="17">
    <location>
        <begin position="572"/>
        <end position="591"/>
    </location>
</feature>
<evidence type="ECO:0000313" key="20">
    <source>
        <dbReference type="EMBL" id="RXH83244.1"/>
    </source>
</evidence>
<evidence type="ECO:0000256" key="11">
    <source>
        <dbReference type="ARBA" id="ARBA00022989"/>
    </source>
</evidence>
<feature type="transmembrane region" description="Helical" evidence="17">
    <location>
        <begin position="931"/>
        <end position="955"/>
    </location>
</feature>
<dbReference type="Pfam" id="PF01699">
    <property type="entry name" value="Na_Ca_ex"/>
    <property type="match status" value="3"/>
</dbReference>
<keyword evidence="18" id="KW-0732">Signal</keyword>